<dbReference type="AlphaFoldDB" id="A0AAV5D3U1"/>
<evidence type="ECO:0000256" key="1">
    <source>
        <dbReference type="SAM" id="Phobius"/>
    </source>
</evidence>
<protein>
    <recommendedName>
        <fullName evidence="2">DUF7032 domain-containing protein</fullName>
    </recommendedName>
</protein>
<evidence type="ECO:0000313" key="3">
    <source>
        <dbReference type="EMBL" id="GJN04909.1"/>
    </source>
</evidence>
<dbReference type="EMBL" id="BQKI01000011">
    <property type="protein sequence ID" value="GJN04909.1"/>
    <property type="molecule type" value="Genomic_DNA"/>
</dbReference>
<dbReference type="Pfam" id="PF23005">
    <property type="entry name" value="DUF7032"/>
    <property type="match status" value="1"/>
</dbReference>
<comment type="caution">
    <text evidence="3">The sequence shown here is derived from an EMBL/GenBank/DDBJ whole genome shotgun (WGS) entry which is preliminary data.</text>
</comment>
<dbReference type="Gene3D" id="1.25.10.10">
    <property type="entry name" value="Leucine-rich Repeat Variant"/>
    <property type="match status" value="1"/>
</dbReference>
<sequence length="292" mass="32199">MVPAALDAVRAAKVFPERWRAIAGNLEKLRACLLNPCIHGTCQLETNNKAVCGEVLQSVADTLAGATDLAGQCREKRTIGKQEMQSTIDAVAVKVEVSLRDCELLVKIGDASSSAPVDATSSSCVDVRELQRLLAWLEMSHTEAKNLALERFLEALNKDEKRVVSIFDRDNVSTVVQHLTASWPEGVREKAATVVCHIAGRRKWLLESEVVVPLLISLAESGSLVGRQKAAVALHHLSSTSSRRPRWAARRPRWCATQKLHCFCVLVVVASTLQFVNFFLRLPALYVMSFRC</sequence>
<evidence type="ECO:0000259" key="2">
    <source>
        <dbReference type="Pfam" id="PF23005"/>
    </source>
</evidence>
<feature type="domain" description="DUF7032" evidence="2">
    <location>
        <begin position="2"/>
        <end position="108"/>
    </location>
</feature>
<gene>
    <name evidence="3" type="primary">ga22491</name>
    <name evidence="3" type="ORF">PR202_ga22491</name>
</gene>
<keyword evidence="1" id="KW-0812">Transmembrane</keyword>
<dbReference type="SUPFAM" id="SSF48371">
    <property type="entry name" value="ARM repeat"/>
    <property type="match status" value="1"/>
</dbReference>
<name>A0AAV5D3U1_ELECO</name>
<evidence type="ECO:0000313" key="4">
    <source>
        <dbReference type="Proteomes" id="UP001054889"/>
    </source>
</evidence>
<dbReference type="PANTHER" id="PTHR46043:SF1">
    <property type="entry name" value="OS03G0116900 PROTEIN"/>
    <property type="match status" value="1"/>
</dbReference>
<reference evidence="3" key="2">
    <citation type="submission" date="2021-12" db="EMBL/GenBank/DDBJ databases">
        <title>Resequencing data analysis of finger millet.</title>
        <authorList>
            <person name="Hatakeyama M."/>
            <person name="Aluri S."/>
            <person name="Balachadran M.T."/>
            <person name="Sivarajan S.R."/>
            <person name="Poveda L."/>
            <person name="Shimizu-Inatsugi R."/>
            <person name="Schlapbach R."/>
            <person name="Sreeman S.M."/>
            <person name="Shimizu K.K."/>
        </authorList>
    </citation>
    <scope>NUCLEOTIDE SEQUENCE</scope>
</reference>
<proteinExistence type="predicted"/>
<dbReference type="PANTHER" id="PTHR46043">
    <property type="entry name" value="ARM REPEAT SUPERFAMILY PROTEIN"/>
    <property type="match status" value="1"/>
</dbReference>
<feature type="transmembrane region" description="Helical" evidence="1">
    <location>
        <begin position="260"/>
        <end position="280"/>
    </location>
</feature>
<keyword evidence="4" id="KW-1185">Reference proteome</keyword>
<dbReference type="InterPro" id="IPR011989">
    <property type="entry name" value="ARM-like"/>
</dbReference>
<reference evidence="3" key="1">
    <citation type="journal article" date="2018" name="DNA Res.">
        <title>Multiple hybrid de novo genome assembly of finger millet, an orphan allotetraploid crop.</title>
        <authorList>
            <person name="Hatakeyama M."/>
            <person name="Aluri S."/>
            <person name="Balachadran M.T."/>
            <person name="Sivarajan S.R."/>
            <person name="Patrignani A."/>
            <person name="Gruter S."/>
            <person name="Poveda L."/>
            <person name="Shimizu-Inatsugi R."/>
            <person name="Baeten J."/>
            <person name="Francoijs K.J."/>
            <person name="Nataraja K.N."/>
            <person name="Reddy Y.A.N."/>
            <person name="Phadnis S."/>
            <person name="Ravikumar R.L."/>
            <person name="Schlapbach R."/>
            <person name="Sreeman S.M."/>
            <person name="Shimizu K.K."/>
        </authorList>
    </citation>
    <scope>NUCLEOTIDE SEQUENCE</scope>
</reference>
<dbReference type="InterPro" id="IPR016024">
    <property type="entry name" value="ARM-type_fold"/>
</dbReference>
<accession>A0AAV5D3U1</accession>
<organism evidence="3 4">
    <name type="scientific">Eleusine coracana subsp. coracana</name>
    <dbReference type="NCBI Taxonomy" id="191504"/>
    <lineage>
        <taxon>Eukaryota</taxon>
        <taxon>Viridiplantae</taxon>
        <taxon>Streptophyta</taxon>
        <taxon>Embryophyta</taxon>
        <taxon>Tracheophyta</taxon>
        <taxon>Spermatophyta</taxon>
        <taxon>Magnoliopsida</taxon>
        <taxon>Liliopsida</taxon>
        <taxon>Poales</taxon>
        <taxon>Poaceae</taxon>
        <taxon>PACMAD clade</taxon>
        <taxon>Chloridoideae</taxon>
        <taxon>Cynodonteae</taxon>
        <taxon>Eleusininae</taxon>
        <taxon>Eleusine</taxon>
    </lineage>
</organism>
<keyword evidence="1" id="KW-0472">Membrane</keyword>
<dbReference type="InterPro" id="IPR054296">
    <property type="entry name" value="DUF7032"/>
</dbReference>
<dbReference type="Proteomes" id="UP001054889">
    <property type="component" value="Unassembled WGS sequence"/>
</dbReference>
<keyword evidence="1" id="KW-1133">Transmembrane helix</keyword>